<keyword evidence="1" id="KW-0732">Signal</keyword>
<proteinExistence type="predicted"/>
<dbReference type="EMBL" id="CABVLU010000001">
    <property type="protein sequence ID" value="VVT45012.1"/>
    <property type="molecule type" value="Genomic_DNA"/>
</dbReference>
<sequence>MKLSTFLFPAALATVALAQESATGPLPTELPGANVIDIIELTSEEYPIGVSNGTNYFIYVVNTTSLALDSNDTDSSTESLTKRSPRWIWWKPFPGEPAWKKRSALPNAEALAEAEAEAEANPRWIWWKPFPGEPAWKKRDANPEAEANPRWIWWKPFPGEPAW</sequence>
<reference evidence="2 3" key="1">
    <citation type="submission" date="2019-09" db="EMBL/GenBank/DDBJ databases">
        <authorList>
            <person name="Brejova B."/>
        </authorList>
    </citation>
    <scope>NUCLEOTIDE SEQUENCE [LARGE SCALE GENOMIC DNA]</scope>
</reference>
<accession>A0A5E8B0U1</accession>
<keyword evidence="3" id="KW-1185">Reference proteome</keyword>
<dbReference type="RefSeq" id="XP_031851222.1">
    <property type="nucleotide sequence ID" value="XM_031995331.1"/>
</dbReference>
<protein>
    <recommendedName>
        <fullName evidence="4">Mating factor alpha</fullName>
    </recommendedName>
</protein>
<evidence type="ECO:0008006" key="4">
    <source>
        <dbReference type="Google" id="ProtNLM"/>
    </source>
</evidence>
<dbReference type="AlphaFoldDB" id="A0A5E8B0U1"/>
<dbReference type="GeneID" id="43579431"/>
<dbReference type="OrthoDB" id="3766782at2759"/>
<organism evidence="2 3">
    <name type="scientific">Magnusiomyces paraingens</name>
    <dbReference type="NCBI Taxonomy" id="2606893"/>
    <lineage>
        <taxon>Eukaryota</taxon>
        <taxon>Fungi</taxon>
        <taxon>Dikarya</taxon>
        <taxon>Ascomycota</taxon>
        <taxon>Saccharomycotina</taxon>
        <taxon>Dipodascomycetes</taxon>
        <taxon>Dipodascales</taxon>
        <taxon>Dipodascaceae</taxon>
        <taxon>Magnusiomyces</taxon>
    </lineage>
</organism>
<evidence type="ECO:0000313" key="3">
    <source>
        <dbReference type="Proteomes" id="UP000398389"/>
    </source>
</evidence>
<feature type="chain" id="PRO_5022865242" description="Mating factor alpha" evidence="1">
    <location>
        <begin position="19"/>
        <end position="163"/>
    </location>
</feature>
<name>A0A5E8B0U1_9ASCO</name>
<evidence type="ECO:0000256" key="1">
    <source>
        <dbReference type="SAM" id="SignalP"/>
    </source>
</evidence>
<dbReference type="Proteomes" id="UP000398389">
    <property type="component" value="Unassembled WGS sequence"/>
</dbReference>
<gene>
    <name evidence="2" type="ORF">SAPINGB_P000608</name>
</gene>
<evidence type="ECO:0000313" key="2">
    <source>
        <dbReference type="EMBL" id="VVT45012.1"/>
    </source>
</evidence>
<feature type="signal peptide" evidence="1">
    <location>
        <begin position="1"/>
        <end position="18"/>
    </location>
</feature>